<feature type="region of interest" description="Disordered" evidence="1">
    <location>
        <begin position="64"/>
        <end position="88"/>
    </location>
</feature>
<feature type="region of interest" description="Disordered" evidence="1">
    <location>
        <begin position="1"/>
        <end position="32"/>
    </location>
</feature>
<proteinExistence type="predicted"/>
<evidence type="ECO:0000256" key="1">
    <source>
        <dbReference type="SAM" id="MobiDB-lite"/>
    </source>
</evidence>
<dbReference type="Proteomes" id="UP001501671">
    <property type="component" value="Unassembled WGS sequence"/>
</dbReference>
<evidence type="ECO:0000313" key="2">
    <source>
        <dbReference type="EMBL" id="GAA4326776.1"/>
    </source>
</evidence>
<dbReference type="EMBL" id="BAABFO010000004">
    <property type="protein sequence ID" value="GAA4326776.1"/>
    <property type="molecule type" value="Genomic_DNA"/>
</dbReference>
<dbReference type="RefSeq" id="WP_345247092.1">
    <property type="nucleotide sequence ID" value="NZ_BAABFO010000004.1"/>
</dbReference>
<accession>A0ABP8GM65</accession>
<keyword evidence="3" id="KW-1185">Reference proteome</keyword>
<reference evidence="3" key="1">
    <citation type="journal article" date="2019" name="Int. J. Syst. Evol. Microbiol.">
        <title>The Global Catalogue of Microorganisms (GCM) 10K type strain sequencing project: providing services to taxonomists for standard genome sequencing and annotation.</title>
        <authorList>
            <consortium name="The Broad Institute Genomics Platform"/>
            <consortium name="The Broad Institute Genome Sequencing Center for Infectious Disease"/>
            <person name="Wu L."/>
            <person name="Ma J."/>
        </authorList>
    </citation>
    <scope>NUCLEOTIDE SEQUENCE [LARGE SCALE GENOMIC DNA]</scope>
    <source>
        <strain evidence="3">JCM 17666</strain>
    </source>
</reference>
<organism evidence="2 3">
    <name type="scientific">Pigmentiphaga soli</name>
    <dbReference type="NCBI Taxonomy" id="1007095"/>
    <lineage>
        <taxon>Bacteria</taxon>
        <taxon>Pseudomonadati</taxon>
        <taxon>Pseudomonadota</taxon>
        <taxon>Betaproteobacteria</taxon>
        <taxon>Burkholderiales</taxon>
        <taxon>Alcaligenaceae</taxon>
        <taxon>Pigmentiphaga</taxon>
    </lineage>
</organism>
<feature type="compositionally biased region" description="Basic and acidic residues" evidence="1">
    <location>
        <begin position="7"/>
        <end position="31"/>
    </location>
</feature>
<name>A0ABP8GM65_9BURK</name>
<gene>
    <name evidence="2" type="ORF">GCM10023144_10650</name>
</gene>
<protein>
    <submittedName>
        <fullName evidence="2">Uncharacterized protein</fullName>
    </submittedName>
</protein>
<sequence>MTPTQKHPTEKKTSTEKQRLEGKAAKPEDKVPTYQELLDDTLEQTFPASDPISPSAAMNAEKRIATGKDDKDWKLKPSSQEHPKGGKK</sequence>
<evidence type="ECO:0000313" key="3">
    <source>
        <dbReference type="Proteomes" id="UP001501671"/>
    </source>
</evidence>
<comment type="caution">
    <text evidence="2">The sequence shown here is derived from an EMBL/GenBank/DDBJ whole genome shotgun (WGS) entry which is preliminary data.</text>
</comment>